<feature type="chain" id="PRO_5045725332" evidence="2">
    <location>
        <begin position="20"/>
        <end position="621"/>
    </location>
</feature>
<accession>A0ABU3R232</accession>
<dbReference type="PANTHER" id="PTHR23150:SF19">
    <property type="entry name" value="FORMYLGLYCINE-GENERATING ENZYME"/>
    <property type="match status" value="1"/>
</dbReference>
<evidence type="ECO:0000256" key="2">
    <source>
        <dbReference type="SAM" id="SignalP"/>
    </source>
</evidence>
<dbReference type="RefSeq" id="WP_315947333.1">
    <property type="nucleotide sequence ID" value="NZ_JAWCUA010000010.1"/>
</dbReference>
<feature type="coiled-coil region" evidence="1">
    <location>
        <begin position="108"/>
        <end position="159"/>
    </location>
</feature>
<organism evidence="5 6">
    <name type="scientific">Psychrosphaera aquimarina</name>
    <dbReference type="NCBI Taxonomy" id="2044854"/>
    <lineage>
        <taxon>Bacteria</taxon>
        <taxon>Pseudomonadati</taxon>
        <taxon>Pseudomonadota</taxon>
        <taxon>Gammaproteobacteria</taxon>
        <taxon>Alteromonadales</taxon>
        <taxon>Pseudoalteromonadaceae</taxon>
        <taxon>Psychrosphaera</taxon>
    </lineage>
</organism>
<protein>
    <submittedName>
        <fullName evidence="5">SUMF1/EgtB/PvdO family nonheme iron enzyme</fullName>
    </submittedName>
</protein>
<keyword evidence="1" id="KW-0175">Coiled coil</keyword>
<evidence type="ECO:0000259" key="4">
    <source>
        <dbReference type="Pfam" id="PF08308"/>
    </source>
</evidence>
<evidence type="ECO:0000313" key="5">
    <source>
        <dbReference type="EMBL" id="MDU0113718.1"/>
    </source>
</evidence>
<dbReference type="Pfam" id="PF03781">
    <property type="entry name" value="FGE-sulfatase"/>
    <property type="match status" value="1"/>
</dbReference>
<dbReference type="InterPro" id="IPR005532">
    <property type="entry name" value="SUMF_dom"/>
</dbReference>
<dbReference type="SUPFAM" id="SSF56436">
    <property type="entry name" value="C-type lectin-like"/>
    <property type="match status" value="1"/>
</dbReference>
<feature type="coiled-coil region" evidence="1">
    <location>
        <begin position="26"/>
        <end position="81"/>
    </location>
</feature>
<dbReference type="EMBL" id="JAWCUA010000010">
    <property type="protein sequence ID" value="MDU0113718.1"/>
    <property type="molecule type" value="Genomic_DNA"/>
</dbReference>
<dbReference type="InterPro" id="IPR016187">
    <property type="entry name" value="CTDL_fold"/>
</dbReference>
<gene>
    <name evidence="5" type="ORF">RT723_12065</name>
</gene>
<dbReference type="InterPro" id="IPR013229">
    <property type="entry name" value="PEGA"/>
</dbReference>
<dbReference type="Proteomes" id="UP001257914">
    <property type="component" value="Unassembled WGS sequence"/>
</dbReference>
<feature type="signal peptide" evidence="2">
    <location>
        <begin position="1"/>
        <end position="19"/>
    </location>
</feature>
<proteinExistence type="predicted"/>
<evidence type="ECO:0000259" key="3">
    <source>
        <dbReference type="Pfam" id="PF03781"/>
    </source>
</evidence>
<dbReference type="InterPro" id="IPR042095">
    <property type="entry name" value="SUMF_sf"/>
</dbReference>
<keyword evidence="2" id="KW-0732">Signal</keyword>
<evidence type="ECO:0000256" key="1">
    <source>
        <dbReference type="SAM" id="Coils"/>
    </source>
</evidence>
<dbReference type="PANTHER" id="PTHR23150">
    <property type="entry name" value="SULFATASE MODIFYING FACTOR 1, 2"/>
    <property type="match status" value="1"/>
</dbReference>
<feature type="domain" description="Sulfatase-modifying factor enzyme-like" evidence="3">
    <location>
        <begin position="387"/>
        <end position="619"/>
    </location>
</feature>
<comment type="caution">
    <text evidence="5">The sequence shown here is derived from an EMBL/GenBank/DDBJ whole genome shotgun (WGS) entry which is preliminary data.</text>
</comment>
<evidence type="ECO:0000313" key="6">
    <source>
        <dbReference type="Proteomes" id="UP001257914"/>
    </source>
</evidence>
<feature type="domain" description="PEGA" evidence="4">
    <location>
        <begin position="301"/>
        <end position="364"/>
    </location>
</feature>
<keyword evidence="6" id="KW-1185">Reference proteome</keyword>
<dbReference type="Pfam" id="PF08308">
    <property type="entry name" value="PEGA"/>
    <property type="match status" value="1"/>
</dbReference>
<reference evidence="5 6" key="1">
    <citation type="submission" date="2023-10" db="EMBL/GenBank/DDBJ databases">
        <title>Psychrosphaera aquimaarina strain SW33 isolated from seawater.</title>
        <authorList>
            <person name="Bayburt H."/>
            <person name="Kim J.M."/>
            <person name="Choi B.J."/>
            <person name="Jeon C.O."/>
        </authorList>
    </citation>
    <scope>NUCLEOTIDE SEQUENCE [LARGE SCALE GENOMIC DNA]</scope>
    <source>
        <strain evidence="5 6">KCTC 52743</strain>
    </source>
</reference>
<name>A0ABU3R232_9GAMM</name>
<dbReference type="InterPro" id="IPR051043">
    <property type="entry name" value="Sulfatase_Mod_Factor_Kinase"/>
</dbReference>
<dbReference type="Gene3D" id="3.90.1580.10">
    <property type="entry name" value="paralog of FGE (formylglycine-generating enzyme)"/>
    <property type="match status" value="1"/>
</dbReference>
<sequence length="621" mass="69208">MLRAPLALLCVLLMGSVNAQTGALTVEATQADIANKQTEYDNYNLALQTQMNQAKQMKEQLSKLREQSKKLEREKAIALEEMNSQFQKMIDDPSLDIASARLTYTESVNAHKQNKLDIQNQLAAVQEKEREVASIRVSKHSLLNTLESLKEQLNNSRVERLYSQFNKSGTLSVQHAVDCDLEEVISECIRRTEQLAKQKASKRYLDKIFTELSESATASAQRNAADTSVKVESVKVTNKGFSGVAKYSVSMDVGLKGNLTRKQACQLLELNERYCVEFPGGGEVAKKTESQKVKYDANLMYELTIRSNVFDDEVYIDGVSYGSTKLSVMLPAGEHSVEVIKLGYQSYVEKIELTENRLIRVNLNKDAQSFAKGEKIQDILSNDKQGPRLVAIPAGGFQMGDITGRGLDNERPVVSYKIEASFGIGEKEITVGDFGQFIAATNYVTVAEQGKGCAYYSNSEPKYDMQMNWRNPGYEQDNDYPVVCVTLDDAKAYVDWLSTSTGKTYRLPTEGEWEYAARAGSDLDYWWGDAIGSNNANCGWCGSKWSNNSASPTGTFKRNGYGLYDVIGNVWEWSDTGSDIVSVVRGGAWNFAPSLARVSTRLEIASDFRSNYIGFRVARDR</sequence>